<gene>
    <name evidence="9" type="ORF">MoryE10_21110</name>
</gene>
<dbReference type="PANTHER" id="PTHR38766:SF1">
    <property type="entry name" value="FLAGELLAR PROTEIN FLIO"/>
    <property type="match status" value="1"/>
</dbReference>
<dbReference type="GO" id="GO:0009425">
    <property type="term" value="C:bacterial-type flagellum basal body"/>
    <property type="evidence" value="ECO:0007669"/>
    <property type="project" value="UniProtKB-SubCell"/>
</dbReference>
<keyword evidence="1 7" id="KW-1003">Cell membrane</keyword>
<evidence type="ECO:0000256" key="8">
    <source>
        <dbReference type="SAM" id="MobiDB-lite"/>
    </source>
</evidence>
<evidence type="ECO:0000256" key="6">
    <source>
        <dbReference type="ARBA" id="ARBA00037937"/>
    </source>
</evidence>
<dbReference type="NCBIfam" id="TIGR03500">
    <property type="entry name" value="FliO_TIGR"/>
    <property type="match status" value="1"/>
</dbReference>
<feature type="transmembrane region" description="Helical" evidence="7">
    <location>
        <begin position="59"/>
        <end position="80"/>
    </location>
</feature>
<evidence type="ECO:0000256" key="4">
    <source>
        <dbReference type="ARBA" id="ARBA00023136"/>
    </source>
</evidence>
<keyword evidence="5 7" id="KW-0975">Bacterial flagellum</keyword>
<proteinExistence type="inferred from homology"/>
<evidence type="ECO:0000256" key="1">
    <source>
        <dbReference type="ARBA" id="ARBA00022475"/>
    </source>
</evidence>
<comment type="subcellular location">
    <subcellularLocation>
        <location evidence="7">Cell membrane</location>
    </subcellularLocation>
    <subcellularLocation>
        <location evidence="7">Bacterial flagellum basal body</location>
    </subcellularLocation>
</comment>
<evidence type="ECO:0000256" key="5">
    <source>
        <dbReference type="ARBA" id="ARBA00023143"/>
    </source>
</evidence>
<comment type="similarity">
    <text evidence="6 7">Belongs to the FliO/MopB family.</text>
</comment>
<keyword evidence="2 7" id="KW-0812">Transmembrane</keyword>
<dbReference type="InterPro" id="IPR022781">
    <property type="entry name" value="Flagellar_biosynth_FliO"/>
</dbReference>
<sequence length="172" mass="17955">MMDSMPGHGRLAPRSLGGRRYPGAAASWGAIALVCPFAALATEGAPASAAPRLAPVVGWAQWLFALLLVFGALAVFFWLLRRFGAGVGVASRQLKVLGGVSLGTRERVVVVQAGGKQLVLGVSPGRVETLCVLEGEDRMQAEPQQASGGPGNGEGEFARHLSGWLSRKQVQP</sequence>
<reference evidence="9" key="1">
    <citation type="submission" date="2019-06" db="EMBL/GenBank/DDBJ databases">
        <title>Complete genome sequence of Methylogaea oryzae strain JCM16910.</title>
        <authorList>
            <person name="Asakawa S."/>
        </authorList>
    </citation>
    <scope>NUCLEOTIDE SEQUENCE</scope>
    <source>
        <strain evidence="9">E10</strain>
    </source>
</reference>
<protein>
    <recommendedName>
        <fullName evidence="7">Flagellar protein</fullName>
    </recommendedName>
</protein>
<dbReference type="PANTHER" id="PTHR38766">
    <property type="entry name" value="FLAGELLAR PROTEIN FLIO"/>
    <property type="match status" value="1"/>
</dbReference>
<keyword evidence="4 7" id="KW-0472">Membrane</keyword>
<accession>A0A8D5AMW8</accession>
<evidence type="ECO:0000313" key="9">
    <source>
        <dbReference type="EMBL" id="BBL71505.1"/>
    </source>
</evidence>
<evidence type="ECO:0000256" key="7">
    <source>
        <dbReference type="RuleBase" id="RU362064"/>
    </source>
</evidence>
<dbReference type="Pfam" id="PF04347">
    <property type="entry name" value="FliO"/>
    <property type="match status" value="1"/>
</dbReference>
<evidence type="ECO:0000256" key="2">
    <source>
        <dbReference type="ARBA" id="ARBA00022692"/>
    </source>
</evidence>
<dbReference type="KEGG" id="moz:MoryE10_21110"/>
<keyword evidence="3 7" id="KW-1133">Transmembrane helix</keyword>
<evidence type="ECO:0000256" key="3">
    <source>
        <dbReference type="ARBA" id="ARBA00022989"/>
    </source>
</evidence>
<evidence type="ECO:0000313" key="10">
    <source>
        <dbReference type="Proteomes" id="UP000824988"/>
    </source>
</evidence>
<dbReference type="GO" id="GO:0005886">
    <property type="term" value="C:plasma membrane"/>
    <property type="evidence" value="ECO:0007669"/>
    <property type="project" value="UniProtKB-SubCell"/>
</dbReference>
<dbReference type="RefSeq" id="WP_221047011.1">
    <property type="nucleotide sequence ID" value="NZ_AP019782.1"/>
</dbReference>
<organism evidence="9 10">
    <name type="scientific">Methylogaea oryzae</name>
    <dbReference type="NCBI Taxonomy" id="1295382"/>
    <lineage>
        <taxon>Bacteria</taxon>
        <taxon>Pseudomonadati</taxon>
        <taxon>Pseudomonadota</taxon>
        <taxon>Gammaproteobacteria</taxon>
        <taxon>Methylococcales</taxon>
        <taxon>Methylococcaceae</taxon>
        <taxon>Methylogaea</taxon>
    </lineage>
</organism>
<keyword evidence="10" id="KW-1185">Reference proteome</keyword>
<dbReference type="AlphaFoldDB" id="A0A8D5AMW8"/>
<dbReference type="Proteomes" id="UP000824988">
    <property type="component" value="Chromosome"/>
</dbReference>
<dbReference type="InterPro" id="IPR052205">
    <property type="entry name" value="FliO/MopB"/>
</dbReference>
<name>A0A8D5AMW8_9GAMM</name>
<dbReference type="GO" id="GO:0044781">
    <property type="term" value="P:bacterial-type flagellum organization"/>
    <property type="evidence" value="ECO:0007669"/>
    <property type="project" value="UniProtKB-UniRule"/>
</dbReference>
<feature type="region of interest" description="Disordered" evidence="8">
    <location>
        <begin position="141"/>
        <end position="172"/>
    </location>
</feature>
<dbReference type="EMBL" id="AP019782">
    <property type="protein sequence ID" value="BBL71505.1"/>
    <property type="molecule type" value="Genomic_DNA"/>
</dbReference>